<evidence type="ECO:0000259" key="4">
    <source>
        <dbReference type="PROSITE" id="PS51007"/>
    </source>
</evidence>
<keyword evidence="3" id="KW-0408">Iron</keyword>
<proteinExistence type="predicted"/>
<accession>A0A381NT26</accession>
<dbReference type="SUPFAM" id="SSF46626">
    <property type="entry name" value="Cytochrome c"/>
    <property type="match status" value="1"/>
</dbReference>
<feature type="domain" description="Cytochrome c" evidence="4">
    <location>
        <begin position="45"/>
        <end position="135"/>
    </location>
</feature>
<evidence type="ECO:0000256" key="2">
    <source>
        <dbReference type="ARBA" id="ARBA00022723"/>
    </source>
</evidence>
<sequence>MLMASSSALAQSPTYGVGRTPTAEEIRAWDISISPTGEELPPGRGTPVEGALVYQRKRCGGCHGPEGEGARADRLVKRDGGSDADPWAWGRVLPIRAPYATVVWDYINRGMPLNREGTLTADEVYALTAYLLYINDVIAEDEVLDAQSLPQIEMPNRDTFARVPDWEPGMPRLLGYPY</sequence>
<keyword evidence="2" id="KW-0479">Metal-binding</keyword>
<name>A0A381NT26_9ZZZZ</name>
<dbReference type="GO" id="GO:0046872">
    <property type="term" value="F:metal ion binding"/>
    <property type="evidence" value="ECO:0007669"/>
    <property type="project" value="UniProtKB-KW"/>
</dbReference>
<protein>
    <recommendedName>
        <fullName evidence="4">Cytochrome c domain-containing protein</fullName>
    </recommendedName>
</protein>
<gene>
    <name evidence="5" type="ORF">METZ01_LOCUS10521</name>
</gene>
<dbReference type="Pfam" id="PF00034">
    <property type="entry name" value="Cytochrom_C"/>
    <property type="match status" value="1"/>
</dbReference>
<dbReference type="PROSITE" id="PS51007">
    <property type="entry name" value="CYTC"/>
    <property type="match status" value="1"/>
</dbReference>
<evidence type="ECO:0000256" key="3">
    <source>
        <dbReference type="ARBA" id="ARBA00023004"/>
    </source>
</evidence>
<dbReference type="GO" id="GO:0020037">
    <property type="term" value="F:heme binding"/>
    <property type="evidence" value="ECO:0007669"/>
    <property type="project" value="InterPro"/>
</dbReference>
<keyword evidence="1" id="KW-0349">Heme</keyword>
<dbReference type="InterPro" id="IPR036909">
    <property type="entry name" value="Cyt_c-like_dom_sf"/>
</dbReference>
<organism evidence="5">
    <name type="scientific">marine metagenome</name>
    <dbReference type="NCBI Taxonomy" id="408172"/>
    <lineage>
        <taxon>unclassified sequences</taxon>
        <taxon>metagenomes</taxon>
        <taxon>ecological metagenomes</taxon>
    </lineage>
</organism>
<evidence type="ECO:0000313" key="5">
    <source>
        <dbReference type="EMBL" id="SUZ57667.1"/>
    </source>
</evidence>
<dbReference type="InterPro" id="IPR009056">
    <property type="entry name" value="Cyt_c-like_dom"/>
</dbReference>
<dbReference type="EMBL" id="UINC01000571">
    <property type="protein sequence ID" value="SUZ57667.1"/>
    <property type="molecule type" value="Genomic_DNA"/>
</dbReference>
<reference evidence="5" key="1">
    <citation type="submission" date="2018-05" db="EMBL/GenBank/DDBJ databases">
        <authorList>
            <person name="Lanie J.A."/>
            <person name="Ng W.-L."/>
            <person name="Kazmierczak K.M."/>
            <person name="Andrzejewski T.M."/>
            <person name="Davidsen T.M."/>
            <person name="Wayne K.J."/>
            <person name="Tettelin H."/>
            <person name="Glass J.I."/>
            <person name="Rusch D."/>
            <person name="Podicherti R."/>
            <person name="Tsui H.-C.T."/>
            <person name="Winkler M.E."/>
        </authorList>
    </citation>
    <scope>NUCLEOTIDE SEQUENCE</scope>
</reference>
<dbReference type="AlphaFoldDB" id="A0A381NT26"/>
<dbReference type="GO" id="GO:0009055">
    <property type="term" value="F:electron transfer activity"/>
    <property type="evidence" value="ECO:0007669"/>
    <property type="project" value="InterPro"/>
</dbReference>
<dbReference type="Gene3D" id="1.10.760.10">
    <property type="entry name" value="Cytochrome c-like domain"/>
    <property type="match status" value="1"/>
</dbReference>
<evidence type="ECO:0000256" key="1">
    <source>
        <dbReference type="ARBA" id="ARBA00022617"/>
    </source>
</evidence>